<dbReference type="Pfam" id="PF00994">
    <property type="entry name" value="MoCF_biosynth"/>
    <property type="match status" value="1"/>
</dbReference>
<reference evidence="3" key="2">
    <citation type="journal article" date="2014" name="ISME J.">
        <title>Microbial stratification in low pH oxic and suboxic macroscopic growths along an acid mine drainage.</title>
        <authorList>
            <person name="Mendez-Garcia C."/>
            <person name="Mesa V."/>
            <person name="Sprenger R.R."/>
            <person name="Richter M."/>
            <person name="Diez M.S."/>
            <person name="Solano J."/>
            <person name="Bargiela R."/>
            <person name="Golyshina O.V."/>
            <person name="Manteca A."/>
            <person name="Ramos J.L."/>
            <person name="Gallego J.R."/>
            <person name="Llorente I."/>
            <person name="Martins Dos Santos V.A."/>
            <person name="Jensen O.N."/>
            <person name="Pelaez A.I."/>
            <person name="Sanchez J."/>
            <person name="Ferrer M."/>
        </authorList>
    </citation>
    <scope>NUCLEOTIDE SEQUENCE</scope>
</reference>
<dbReference type="PANTHER" id="PTHR10192:SF30">
    <property type="entry name" value="MOLYBDOPTERIN ADENYLYLTRANSFERASE"/>
    <property type="match status" value="1"/>
</dbReference>
<feature type="domain" description="MoeA N-terminal and linker" evidence="2">
    <location>
        <begin position="1"/>
        <end position="69"/>
    </location>
</feature>
<dbReference type="Gene3D" id="2.170.190.11">
    <property type="entry name" value="Molybdopterin biosynthesis moea protein, domain 3"/>
    <property type="match status" value="1"/>
</dbReference>
<dbReference type="InterPro" id="IPR005110">
    <property type="entry name" value="MoeA_linker/N"/>
</dbReference>
<dbReference type="GO" id="GO:0006777">
    <property type="term" value="P:Mo-molybdopterin cofactor biosynthetic process"/>
    <property type="evidence" value="ECO:0007669"/>
    <property type="project" value="TreeGrafter"/>
</dbReference>
<evidence type="ECO:0000259" key="1">
    <source>
        <dbReference type="Pfam" id="PF00994"/>
    </source>
</evidence>
<dbReference type="Pfam" id="PF03453">
    <property type="entry name" value="MoeA_N"/>
    <property type="match status" value="1"/>
</dbReference>
<feature type="non-terminal residue" evidence="3">
    <location>
        <position position="172"/>
    </location>
</feature>
<gene>
    <name evidence="3" type="ORF">B1B_17395</name>
</gene>
<feature type="non-terminal residue" evidence="3">
    <location>
        <position position="1"/>
    </location>
</feature>
<dbReference type="InterPro" id="IPR036135">
    <property type="entry name" value="MoeA_linker/N_sf"/>
</dbReference>
<dbReference type="InterPro" id="IPR036425">
    <property type="entry name" value="MoaB/Mog-like_dom_sf"/>
</dbReference>
<dbReference type="EMBL" id="AUZY01011612">
    <property type="protein sequence ID" value="EQD33836.1"/>
    <property type="molecule type" value="Genomic_DNA"/>
</dbReference>
<evidence type="ECO:0000259" key="2">
    <source>
        <dbReference type="Pfam" id="PF03453"/>
    </source>
</evidence>
<dbReference type="GO" id="GO:0061599">
    <property type="term" value="F:molybdopterin molybdotransferase activity"/>
    <property type="evidence" value="ECO:0007669"/>
    <property type="project" value="TreeGrafter"/>
</dbReference>
<dbReference type="InterPro" id="IPR038987">
    <property type="entry name" value="MoeA-like"/>
</dbReference>
<accession>T0YEM1</accession>
<dbReference type="SUPFAM" id="SSF63882">
    <property type="entry name" value="MoeA N-terminal region -like"/>
    <property type="match status" value="1"/>
</dbReference>
<dbReference type="Gene3D" id="3.40.980.10">
    <property type="entry name" value="MoaB/Mog-like domain"/>
    <property type="match status" value="1"/>
</dbReference>
<reference evidence="3" key="1">
    <citation type="submission" date="2013-08" db="EMBL/GenBank/DDBJ databases">
        <authorList>
            <person name="Mendez C."/>
            <person name="Richter M."/>
            <person name="Ferrer M."/>
            <person name="Sanchez J."/>
        </authorList>
    </citation>
    <scope>NUCLEOTIDE SEQUENCE</scope>
</reference>
<dbReference type="GO" id="GO:0005829">
    <property type="term" value="C:cytosol"/>
    <property type="evidence" value="ECO:0007669"/>
    <property type="project" value="TreeGrafter"/>
</dbReference>
<dbReference type="PANTHER" id="PTHR10192">
    <property type="entry name" value="MOLYBDOPTERIN BIOSYNTHESIS PROTEIN"/>
    <property type="match status" value="1"/>
</dbReference>
<organism evidence="3">
    <name type="scientific">mine drainage metagenome</name>
    <dbReference type="NCBI Taxonomy" id="410659"/>
    <lineage>
        <taxon>unclassified sequences</taxon>
        <taxon>metagenomes</taxon>
        <taxon>ecological metagenomes</taxon>
    </lineage>
</organism>
<dbReference type="SUPFAM" id="SSF53218">
    <property type="entry name" value="Molybdenum cofactor biosynthesis proteins"/>
    <property type="match status" value="1"/>
</dbReference>
<comment type="caution">
    <text evidence="3">The sequence shown here is derived from an EMBL/GenBank/DDBJ whole genome shotgun (WGS) entry which is preliminary data.</text>
</comment>
<protein>
    <submittedName>
        <fullName evidence="3">Molybdenum cofactor biosynthesis protein</fullName>
    </submittedName>
</protein>
<proteinExistence type="predicted"/>
<sequence length="172" mass="18681">TGASMPEGSDAVVMAEDSIQDSGTISIIEEVSPGTNVSKIGEDISKNYPILQKGDRIKPMHIMAMLSSGTLQVMVKKTIMCGVFSTGNELFDSSSDHLYNSAEPAVKAFFECQYMKIRMLGKCRDSEEDIEQKVSRWINTMDALIVTGGTSLGRYDLVPESLSKISNPVFGG</sequence>
<dbReference type="AlphaFoldDB" id="T0YEM1"/>
<name>T0YEM1_9ZZZZ</name>
<dbReference type="InterPro" id="IPR001453">
    <property type="entry name" value="MoaB/Mog_dom"/>
</dbReference>
<feature type="domain" description="MoaB/Mog" evidence="1">
    <location>
        <begin position="82"/>
        <end position="165"/>
    </location>
</feature>
<evidence type="ECO:0000313" key="3">
    <source>
        <dbReference type="EMBL" id="EQD33836.1"/>
    </source>
</evidence>